<dbReference type="PANTHER" id="PTHR42872">
    <property type="entry name" value="PROTEIN-GLUTAMATE METHYLESTERASE/PROTEIN-GLUTAMINE GLUTAMINASE"/>
    <property type="match status" value="1"/>
</dbReference>
<reference evidence="10" key="1">
    <citation type="journal article" date="2021" name="PeerJ">
        <title>Extensive microbial diversity within the chicken gut microbiome revealed by metagenomics and culture.</title>
        <authorList>
            <person name="Gilroy R."/>
            <person name="Ravi A."/>
            <person name="Getino M."/>
            <person name="Pursley I."/>
            <person name="Horton D.L."/>
            <person name="Alikhan N.F."/>
            <person name="Baker D."/>
            <person name="Gharbi K."/>
            <person name="Hall N."/>
            <person name="Watson M."/>
            <person name="Adriaenssens E.M."/>
            <person name="Foster-Nyarko E."/>
            <person name="Jarju S."/>
            <person name="Secka A."/>
            <person name="Antonio M."/>
            <person name="Oren A."/>
            <person name="Chaudhuri R.R."/>
            <person name="La Ragione R."/>
            <person name="Hildebrand F."/>
            <person name="Pallen M.J."/>
        </authorList>
    </citation>
    <scope>NUCLEOTIDE SEQUENCE</scope>
    <source>
        <strain evidence="10">378</strain>
    </source>
</reference>
<dbReference type="GO" id="GO:0006935">
    <property type="term" value="P:chemotaxis"/>
    <property type="evidence" value="ECO:0007669"/>
    <property type="project" value="UniProtKB-UniRule"/>
</dbReference>
<accession>A0A948THN8</accession>
<proteinExistence type="inferred from homology"/>
<dbReference type="SUPFAM" id="SSF52172">
    <property type="entry name" value="CheY-like"/>
    <property type="match status" value="1"/>
</dbReference>
<dbReference type="InterPro" id="IPR000673">
    <property type="entry name" value="Sig_transdc_resp-reg_Me-estase"/>
</dbReference>
<dbReference type="HAMAP" id="MF_00099">
    <property type="entry name" value="CheB_chemtxs"/>
    <property type="match status" value="1"/>
</dbReference>
<dbReference type="InterPro" id="IPR035909">
    <property type="entry name" value="CheB_C"/>
</dbReference>
<keyword evidence="2 4" id="KW-0378">Hydrolase</keyword>
<dbReference type="Gene3D" id="3.40.50.2300">
    <property type="match status" value="1"/>
</dbReference>
<feature type="region of interest" description="Disordered" evidence="7">
    <location>
        <begin position="135"/>
        <end position="243"/>
    </location>
</feature>
<dbReference type="EC" id="3.1.1.61" evidence="4"/>
<keyword evidence="4 6" id="KW-0597">Phosphoprotein</keyword>
<dbReference type="Pfam" id="PF00072">
    <property type="entry name" value="Response_reg"/>
    <property type="match status" value="1"/>
</dbReference>
<keyword evidence="1 4" id="KW-0145">Chemotaxis</keyword>
<comment type="PTM">
    <text evidence="4">Phosphorylated by CheA. Phosphorylation of the N-terminal regulatory domain activates the methylesterase activity.</text>
</comment>
<dbReference type="AlphaFoldDB" id="A0A948THN8"/>
<comment type="similarity">
    <text evidence="4">Belongs to the CheB family.</text>
</comment>
<evidence type="ECO:0000256" key="2">
    <source>
        <dbReference type="ARBA" id="ARBA00022801"/>
    </source>
</evidence>
<feature type="compositionally biased region" description="Low complexity" evidence="7">
    <location>
        <begin position="229"/>
        <end position="238"/>
    </location>
</feature>
<dbReference type="EC" id="3.5.1.44" evidence="4"/>
<comment type="subcellular location">
    <subcellularLocation>
        <location evidence="4">Cytoplasm</location>
    </subcellularLocation>
</comment>
<comment type="function">
    <text evidence="4">Involved in chemotaxis. Part of a chemotaxis signal transduction system that modulates chemotaxis in response to various stimuli. Catalyzes the demethylation of specific methylglutamate residues introduced into the chemoreceptors (methyl-accepting chemotaxis proteins or MCP) by CheR. Also mediates the irreversible deamidation of specific glutamine residues to glutamic acid.</text>
</comment>
<dbReference type="Pfam" id="PF01339">
    <property type="entry name" value="CheB_methylest"/>
    <property type="match status" value="1"/>
</dbReference>
<gene>
    <name evidence="4" type="primary">cheB</name>
    <name evidence="10" type="ORF">H9847_09415</name>
</gene>
<evidence type="ECO:0000256" key="6">
    <source>
        <dbReference type="PROSITE-ProRule" id="PRU00169"/>
    </source>
</evidence>
<evidence type="ECO:0000259" key="8">
    <source>
        <dbReference type="PROSITE" id="PS50110"/>
    </source>
</evidence>
<protein>
    <recommendedName>
        <fullName evidence="4">Protein-glutamate methylesterase/protein-glutamine glutaminase</fullName>
        <ecNumber evidence="4">3.1.1.61</ecNumber>
        <ecNumber evidence="4">3.5.1.44</ecNumber>
    </recommendedName>
</protein>
<comment type="caution">
    <text evidence="10">The sequence shown here is derived from an EMBL/GenBank/DDBJ whole genome shotgun (WGS) entry which is preliminary data.</text>
</comment>
<dbReference type="GO" id="GO:0008984">
    <property type="term" value="F:protein-glutamate methylesterase activity"/>
    <property type="evidence" value="ECO:0007669"/>
    <property type="project" value="UniProtKB-UniRule"/>
</dbReference>
<evidence type="ECO:0000256" key="4">
    <source>
        <dbReference type="HAMAP-Rule" id="MF_00099"/>
    </source>
</evidence>
<dbReference type="SUPFAM" id="SSF52738">
    <property type="entry name" value="Methylesterase CheB, C-terminal domain"/>
    <property type="match status" value="1"/>
</dbReference>
<comment type="domain">
    <text evidence="4">Contains a C-terminal catalytic domain, and an N-terminal region which modulates catalytic activity.</text>
</comment>
<comment type="catalytic activity">
    <reaction evidence="4">
        <text>L-glutaminyl-[protein] + H2O = L-glutamyl-[protein] + NH4(+)</text>
        <dbReference type="Rhea" id="RHEA:16441"/>
        <dbReference type="Rhea" id="RHEA-COMP:10207"/>
        <dbReference type="Rhea" id="RHEA-COMP:10208"/>
        <dbReference type="ChEBI" id="CHEBI:15377"/>
        <dbReference type="ChEBI" id="CHEBI:28938"/>
        <dbReference type="ChEBI" id="CHEBI:29973"/>
        <dbReference type="ChEBI" id="CHEBI:30011"/>
        <dbReference type="EC" id="3.5.1.44"/>
    </reaction>
</comment>
<dbReference type="PROSITE" id="PS50122">
    <property type="entry name" value="CHEB"/>
    <property type="match status" value="1"/>
</dbReference>
<dbReference type="GO" id="GO:0050568">
    <property type="term" value="F:protein-glutamine glutaminase activity"/>
    <property type="evidence" value="ECO:0007669"/>
    <property type="project" value="UniProtKB-UniRule"/>
</dbReference>
<evidence type="ECO:0000256" key="3">
    <source>
        <dbReference type="ARBA" id="ARBA00048267"/>
    </source>
</evidence>
<dbReference type="InterPro" id="IPR011006">
    <property type="entry name" value="CheY-like_superfamily"/>
</dbReference>
<feature type="compositionally biased region" description="Low complexity" evidence="7">
    <location>
        <begin position="139"/>
        <end position="214"/>
    </location>
</feature>
<feature type="active site" evidence="4 5">
    <location>
        <position position="417"/>
    </location>
</feature>
<dbReference type="CDD" id="cd16432">
    <property type="entry name" value="CheB_Rec"/>
    <property type="match status" value="1"/>
</dbReference>
<dbReference type="PROSITE" id="PS50110">
    <property type="entry name" value="RESPONSE_REGULATORY"/>
    <property type="match status" value="1"/>
</dbReference>
<feature type="active site" evidence="4 5">
    <location>
        <position position="321"/>
    </location>
</feature>
<feature type="compositionally biased region" description="Polar residues" evidence="7">
    <location>
        <begin position="215"/>
        <end position="225"/>
    </location>
</feature>
<feature type="domain" description="CheB-type methylesterase" evidence="9">
    <location>
        <begin position="283"/>
        <end position="473"/>
    </location>
</feature>
<evidence type="ECO:0000256" key="1">
    <source>
        <dbReference type="ARBA" id="ARBA00022500"/>
    </source>
</evidence>
<dbReference type="CDD" id="cd17541">
    <property type="entry name" value="REC_CheB-like"/>
    <property type="match status" value="1"/>
</dbReference>
<name>A0A948THN8_9GAMM</name>
<evidence type="ECO:0000313" key="10">
    <source>
        <dbReference type="EMBL" id="MBU3845060.1"/>
    </source>
</evidence>
<dbReference type="PANTHER" id="PTHR42872:SF3">
    <property type="entry name" value="PROTEIN-GLUTAMATE METHYLESTERASE_PROTEIN-GLUTAMINE GLUTAMINASE 1"/>
    <property type="match status" value="1"/>
</dbReference>
<feature type="domain" description="Response regulatory" evidence="8">
    <location>
        <begin position="4"/>
        <end position="121"/>
    </location>
</feature>
<sequence length="473" mass="50211">MAIKVLIVDDSTFFRKRLTEIIKGDPSLEVIGEAKDGKEGVEKTLSLHPDVITMDVEMPVMDGITAVQQIMAQCPTPILMFSSLTFEGANSTFKALEAGAVDFMPKNFDDIAHKREDALNALRSSIKAVARSHIRRMPARPAASSASASSRPNSALTSSRPASSTLSSRPTSSLSRPTSTASTTTSRFGTTSTSRLGSTSTASTSTSRLGSTTRVGATSPASSSRPFGATATTSSTSSLPANQRANIDQLYDRLSSVNQGRPAAAMHFEFGAAKGVSTNFKVSGKHHDLVAIGSSTGGPIALQNIIPKLPRLSVPIVIVQHMPASFTTTFAARLNNISQNEVVEAQDGMFLEPGHCYIAPGGRQMIFERLGGKTKVRILPADPRLVYHPCVDVTFASIANIYGGNVLAMILTGMGSDGCEGCRMLHQKGSVVWAQNEDTCVVYGMPQAVVNAGIADQILPLEKFADCIAQEMR</sequence>
<organism evidence="10 11">
    <name type="scientific">Candidatus Anaerobiospirillum pullicola</name>
    <dbReference type="NCBI Taxonomy" id="2838451"/>
    <lineage>
        <taxon>Bacteria</taxon>
        <taxon>Pseudomonadati</taxon>
        <taxon>Pseudomonadota</taxon>
        <taxon>Gammaproteobacteria</taxon>
        <taxon>Aeromonadales</taxon>
        <taxon>Succinivibrionaceae</taxon>
        <taxon>Anaerobiospirillum</taxon>
    </lineage>
</organism>
<dbReference type="InterPro" id="IPR008248">
    <property type="entry name" value="CheB-like"/>
</dbReference>
<dbReference type="EMBL" id="JAHLFE010000190">
    <property type="protein sequence ID" value="MBU3845060.1"/>
    <property type="molecule type" value="Genomic_DNA"/>
</dbReference>
<comment type="catalytic activity">
    <reaction evidence="3 4">
        <text>[protein]-L-glutamate 5-O-methyl ester + H2O = L-glutamyl-[protein] + methanol + H(+)</text>
        <dbReference type="Rhea" id="RHEA:23236"/>
        <dbReference type="Rhea" id="RHEA-COMP:10208"/>
        <dbReference type="Rhea" id="RHEA-COMP:10311"/>
        <dbReference type="ChEBI" id="CHEBI:15377"/>
        <dbReference type="ChEBI" id="CHEBI:15378"/>
        <dbReference type="ChEBI" id="CHEBI:17790"/>
        <dbReference type="ChEBI" id="CHEBI:29973"/>
        <dbReference type="ChEBI" id="CHEBI:82795"/>
        <dbReference type="EC" id="3.1.1.61"/>
    </reaction>
</comment>
<dbReference type="Gene3D" id="3.40.50.180">
    <property type="entry name" value="Methylesterase CheB, C-terminal domain"/>
    <property type="match status" value="1"/>
</dbReference>
<evidence type="ECO:0000256" key="5">
    <source>
        <dbReference type="PROSITE-ProRule" id="PRU00050"/>
    </source>
</evidence>
<evidence type="ECO:0000259" key="9">
    <source>
        <dbReference type="PROSITE" id="PS50122"/>
    </source>
</evidence>
<feature type="modified residue" description="4-aspartylphosphate" evidence="4 6">
    <location>
        <position position="55"/>
    </location>
</feature>
<keyword evidence="4" id="KW-0963">Cytoplasm</keyword>
<evidence type="ECO:0000256" key="7">
    <source>
        <dbReference type="SAM" id="MobiDB-lite"/>
    </source>
</evidence>
<dbReference type="InterPro" id="IPR001789">
    <property type="entry name" value="Sig_transdc_resp-reg_receiver"/>
</dbReference>
<dbReference type="SMART" id="SM00448">
    <property type="entry name" value="REC"/>
    <property type="match status" value="1"/>
</dbReference>
<reference evidence="10" key="2">
    <citation type="submission" date="2021-04" db="EMBL/GenBank/DDBJ databases">
        <authorList>
            <person name="Gilroy R."/>
        </authorList>
    </citation>
    <scope>NUCLEOTIDE SEQUENCE</scope>
    <source>
        <strain evidence="10">378</strain>
    </source>
</reference>
<dbReference type="Proteomes" id="UP000733611">
    <property type="component" value="Unassembled WGS sequence"/>
</dbReference>
<dbReference type="GO" id="GO:0000156">
    <property type="term" value="F:phosphorelay response regulator activity"/>
    <property type="evidence" value="ECO:0007669"/>
    <property type="project" value="InterPro"/>
</dbReference>
<evidence type="ECO:0000313" key="11">
    <source>
        <dbReference type="Proteomes" id="UP000733611"/>
    </source>
</evidence>
<feature type="active site" evidence="4 5">
    <location>
        <position position="295"/>
    </location>
</feature>
<dbReference type="GO" id="GO:0005737">
    <property type="term" value="C:cytoplasm"/>
    <property type="evidence" value="ECO:0007669"/>
    <property type="project" value="UniProtKB-SubCell"/>
</dbReference>